<reference evidence="1 2" key="1">
    <citation type="submission" date="2022-06" db="EMBL/GenBank/DDBJ databases">
        <title>Pseudarthrobacter sp. strain RMG13 Genome sequencing and assembly.</title>
        <authorList>
            <person name="Kim I."/>
        </authorList>
    </citation>
    <scope>NUCLEOTIDE SEQUENCE [LARGE SCALE GENOMIC DNA]</scope>
    <source>
        <strain evidence="1 2">RMG13</strain>
    </source>
</reference>
<evidence type="ECO:0000313" key="2">
    <source>
        <dbReference type="Proteomes" id="UP001524318"/>
    </source>
</evidence>
<sequence length="135" mass="14998">MTTTLESAKSKVMSLEQEIVAMVPASLVISSSASDTSNLMRCKGEQKKWTGDAEVTVDPGIEREQFLDSVRDSMAARDGWKVTDKSDQGGDRRVDILHDDGTHLLVSFYDSPVTLRVAGYSACFDFPEYEYGEKY</sequence>
<dbReference type="Proteomes" id="UP001524318">
    <property type="component" value="Unassembled WGS sequence"/>
</dbReference>
<accession>A0ABT1LJ49</accession>
<keyword evidence="2" id="KW-1185">Reference proteome</keyword>
<name>A0ABT1LJ49_9MICC</name>
<proteinExistence type="predicted"/>
<dbReference type="RefSeq" id="WP_254747157.1">
    <property type="nucleotide sequence ID" value="NZ_JANCLV010000001.1"/>
</dbReference>
<comment type="caution">
    <text evidence="1">The sequence shown here is derived from an EMBL/GenBank/DDBJ whole genome shotgun (WGS) entry which is preliminary data.</text>
</comment>
<protein>
    <recommendedName>
        <fullName evidence="3">Lipoprotein</fullName>
    </recommendedName>
</protein>
<organism evidence="1 2">
    <name type="scientific">Pseudarthrobacter humi</name>
    <dbReference type="NCBI Taxonomy" id="2952523"/>
    <lineage>
        <taxon>Bacteria</taxon>
        <taxon>Bacillati</taxon>
        <taxon>Actinomycetota</taxon>
        <taxon>Actinomycetes</taxon>
        <taxon>Micrococcales</taxon>
        <taxon>Micrococcaceae</taxon>
        <taxon>Pseudarthrobacter</taxon>
    </lineage>
</organism>
<evidence type="ECO:0000313" key="1">
    <source>
        <dbReference type="EMBL" id="MCP8998473.1"/>
    </source>
</evidence>
<gene>
    <name evidence="1" type="ORF">NFC73_01800</name>
</gene>
<evidence type="ECO:0008006" key="3">
    <source>
        <dbReference type="Google" id="ProtNLM"/>
    </source>
</evidence>
<dbReference type="EMBL" id="JANCLV010000001">
    <property type="protein sequence ID" value="MCP8998473.1"/>
    <property type="molecule type" value="Genomic_DNA"/>
</dbReference>